<feature type="region of interest" description="Disordered" evidence="1">
    <location>
        <begin position="43"/>
        <end position="85"/>
    </location>
</feature>
<dbReference type="KEGG" id="mxa:MXAN_3701"/>
<feature type="compositionally biased region" description="Basic residues" evidence="1">
    <location>
        <begin position="49"/>
        <end position="58"/>
    </location>
</feature>
<proteinExistence type="predicted"/>
<accession>Q1D636</accession>
<dbReference type="AlphaFoldDB" id="Q1D636"/>
<dbReference type="STRING" id="246197.MXAN_3701"/>
<dbReference type="EMBL" id="CP000113">
    <property type="protein sequence ID" value="ABF87403.1"/>
    <property type="molecule type" value="Genomic_DNA"/>
</dbReference>
<evidence type="ECO:0000256" key="1">
    <source>
        <dbReference type="SAM" id="MobiDB-lite"/>
    </source>
</evidence>
<organism evidence="2 3">
    <name type="scientific">Myxococcus xanthus (strain DK1622)</name>
    <dbReference type="NCBI Taxonomy" id="246197"/>
    <lineage>
        <taxon>Bacteria</taxon>
        <taxon>Pseudomonadati</taxon>
        <taxon>Myxococcota</taxon>
        <taxon>Myxococcia</taxon>
        <taxon>Myxococcales</taxon>
        <taxon>Cystobacterineae</taxon>
        <taxon>Myxococcaceae</taxon>
        <taxon>Myxococcus</taxon>
    </lineage>
</organism>
<dbReference type="EnsemblBacteria" id="ABF87403">
    <property type="protein sequence ID" value="ABF87403"/>
    <property type="gene ID" value="MXAN_3701"/>
</dbReference>
<evidence type="ECO:0000313" key="3">
    <source>
        <dbReference type="Proteomes" id="UP000002402"/>
    </source>
</evidence>
<feature type="compositionally biased region" description="Basic and acidic residues" evidence="1">
    <location>
        <begin position="270"/>
        <end position="284"/>
    </location>
</feature>
<keyword evidence="3" id="KW-1185">Reference proteome</keyword>
<reference evidence="2 3" key="1">
    <citation type="journal article" date="2006" name="Proc. Natl. Acad. Sci. U.S.A.">
        <title>Evolution of sensory complexity recorded in a myxobacterial genome.</title>
        <authorList>
            <person name="Goldman B.S."/>
            <person name="Nierman W.C."/>
            <person name="Kaiser D."/>
            <person name="Slater S.C."/>
            <person name="Durkin A.S."/>
            <person name="Eisen J.A."/>
            <person name="Ronning C.M."/>
            <person name="Barbazuk W.B."/>
            <person name="Blanchard M."/>
            <person name="Field C."/>
            <person name="Halling C."/>
            <person name="Hinkle G."/>
            <person name="Iartchuk O."/>
            <person name="Kim H.S."/>
            <person name="Mackenzie C."/>
            <person name="Madupu R."/>
            <person name="Miller N."/>
            <person name="Shvartsbeyn A."/>
            <person name="Sullivan S.A."/>
            <person name="Vaudin M."/>
            <person name="Wiegand R."/>
            <person name="Kaplan H.B."/>
        </authorList>
    </citation>
    <scope>NUCLEOTIDE SEQUENCE [LARGE SCALE GENOMIC DNA]</scope>
    <source>
        <strain evidence="3">DK1622</strain>
    </source>
</reference>
<protein>
    <submittedName>
        <fullName evidence="2">Uncharacterized protein</fullName>
    </submittedName>
</protein>
<name>Q1D636_MYXXD</name>
<dbReference type="HOGENOM" id="CLU_038251_0_0_7"/>
<evidence type="ECO:0000313" key="2">
    <source>
        <dbReference type="EMBL" id="ABF87403.1"/>
    </source>
</evidence>
<sequence length="534" mass="58938">MLMRNPSKSPRVRAMPRAHLGGGPRCLALRSCCNQFGQLSRPGHFPTKAPRRRRKRHQQVLVSGRGGPDTPVPSSPQRLACGPGERLPSRPLVPATCTRRRLFRLESDWLIDTCLWAKIEASALVNEHFSATFMNSPWQRRRQPDDVPTPVAVAVSDFCRRAKAPAPAPEVREALALLAEADDFRVRALTDGEPEVSPLGPFAVVDILNGTQPSVAAQRQACGFYEVARELAHVRDQKTPPPAPAPAEPSLTFAPPPAMDVSAGKKGGKAAKEDLEATVKERIAPRKRAPTEDTLGSPADFAEEPALSRRDLPRPRGRFTRVEAPRASFMELTRLTGKPVVEAAMEAADHRFALLRALSQRFNGARGELTQVDLENVLRDHALMDAMVEKERRQVLDGFTTQRGAAGRVAWALGLSPSELQRLVSMLSLTEDVEALRERFRREALATPHLTHRLDLLGREKYLTDLGIQKKFADTLRKELERLVGDVLHDAGDLHELADAVARKHGAPSELVFRAFERLGLADGLRKQLLAGSR</sequence>
<feature type="region of interest" description="Disordered" evidence="1">
    <location>
        <begin position="235"/>
        <end position="313"/>
    </location>
</feature>
<dbReference type="Proteomes" id="UP000002402">
    <property type="component" value="Chromosome"/>
</dbReference>
<gene>
    <name evidence="2" type="ordered locus">MXAN_3701</name>
</gene>
<dbReference type="OrthoDB" id="5379575at2"/>